<dbReference type="Pfam" id="PF18912">
    <property type="entry name" value="DZR_2"/>
    <property type="match status" value="1"/>
</dbReference>
<sequence length="222" mass="25637">MDLISLIFPKTCLGCGREGKYICQSCINKLVLLKQLCPYCEKASTDGVTHIKCLKKLRLSGVFSIWPYEGVIRTAILKLKYKFAKEIAKELSEYMANYLKNQPIFPKNLTLTPIPLYFLRENFRGFNQSELVGEPLTKKMGWDFNSDILIRKRFRRPQTELKGKERRRNIKGVFSMNPSYKLQTTSYILFDDVYTTGSTLKEAAKVLKRNGAKEVWGLTIAR</sequence>
<proteinExistence type="inferred from homology"/>
<dbReference type="CDD" id="cd06223">
    <property type="entry name" value="PRTases_typeI"/>
    <property type="match status" value="1"/>
</dbReference>
<dbReference type="InterPro" id="IPR044005">
    <property type="entry name" value="DZR_2"/>
</dbReference>
<dbReference type="EMBL" id="LBWB01000005">
    <property type="protein sequence ID" value="KKR01308.1"/>
    <property type="molecule type" value="Genomic_DNA"/>
</dbReference>
<name>A0A0G0MDP3_9BACT</name>
<comment type="similarity">
    <text evidence="1">Belongs to the ComF/GntX family.</text>
</comment>
<dbReference type="Gene3D" id="3.40.50.2020">
    <property type="match status" value="1"/>
</dbReference>
<evidence type="ECO:0000256" key="1">
    <source>
        <dbReference type="ARBA" id="ARBA00008007"/>
    </source>
</evidence>
<dbReference type="SUPFAM" id="SSF53271">
    <property type="entry name" value="PRTase-like"/>
    <property type="match status" value="1"/>
</dbReference>
<comment type="caution">
    <text evidence="3">The sequence shown here is derived from an EMBL/GenBank/DDBJ whole genome shotgun (WGS) entry which is preliminary data.</text>
</comment>
<reference evidence="3 4" key="1">
    <citation type="journal article" date="2015" name="Nature">
        <title>rRNA introns, odd ribosomes, and small enigmatic genomes across a large radiation of phyla.</title>
        <authorList>
            <person name="Brown C.T."/>
            <person name="Hug L.A."/>
            <person name="Thomas B.C."/>
            <person name="Sharon I."/>
            <person name="Castelle C.J."/>
            <person name="Singh A."/>
            <person name="Wilkins M.J."/>
            <person name="Williams K.H."/>
            <person name="Banfield J.F."/>
        </authorList>
    </citation>
    <scope>NUCLEOTIDE SEQUENCE [LARGE SCALE GENOMIC DNA]</scope>
</reference>
<dbReference type="STRING" id="1618574.UT24_C0005G0017"/>
<dbReference type="PANTHER" id="PTHR47505:SF1">
    <property type="entry name" value="DNA UTILIZATION PROTEIN YHGH"/>
    <property type="match status" value="1"/>
</dbReference>
<evidence type="ECO:0000313" key="3">
    <source>
        <dbReference type="EMBL" id="KKR01308.1"/>
    </source>
</evidence>
<dbReference type="PANTHER" id="PTHR47505">
    <property type="entry name" value="DNA UTILIZATION PROTEIN YHGH"/>
    <property type="match status" value="1"/>
</dbReference>
<dbReference type="AlphaFoldDB" id="A0A0G0MDP3"/>
<evidence type="ECO:0000259" key="2">
    <source>
        <dbReference type="Pfam" id="PF18912"/>
    </source>
</evidence>
<evidence type="ECO:0000313" key="4">
    <source>
        <dbReference type="Proteomes" id="UP000033881"/>
    </source>
</evidence>
<dbReference type="InterPro" id="IPR000836">
    <property type="entry name" value="PRTase_dom"/>
</dbReference>
<dbReference type="Proteomes" id="UP000033881">
    <property type="component" value="Unassembled WGS sequence"/>
</dbReference>
<feature type="domain" description="Double zinc ribbon" evidence="2">
    <location>
        <begin position="4"/>
        <end position="50"/>
    </location>
</feature>
<dbReference type="InterPro" id="IPR051910">
    <property type="entry name" value="ComF/GntX_DNA_util-trans"/>
</dbReference>
<protein>
    <recommendedName>
        <fullName evidence="2">Double zinc ribbon domain-containing protein</fullName>
    </recommendedName>
</protein>
<gene>
    <name evidence="3" type="ORF">UT24_C0005G0017</name>
</gene>
<accession>A0A0G0MDP3</accession>
<dbReference type="InterPro" id="IPR029057">
    <property type="entry name" value="PRTase-like"/>
</dbReference>
<organism evidence="3 4">
    <name type="scientific">Candidatus Woesebacteria bacterium GW2011_GWB1_39_12</name>
    <dbReference type="NCBI Taxonomy" id="1618574"/>
    <lineage>
        <taxon>Bacteria</taxon>
        <taxon>Candidatus Woeseibacteriota</taxon>
    </lineage>
</organism>